<organism evidence="5 6">
    <name type="scientific">Fusarium floridanum</name>
    <dbReference type="NCBI Taxonomy" id="1325733"/>
    <lineage>
        <taxon>Eukaryota</taxon>
        <taxon>Fungi</taxon>
        <taxon>Dikarya</taxon>
        <taxon>Ascomycota</taxon>
        <taxon>Pezizomycotina</taxon>
        <taxon>Sordariomycetes</taxon>
        <taxon>Hypocreomycetidae</taxon>
        <taxon>Hypocreales</taxon>
        <taxon>Nectriaceae</taxon>
        <taxon>Fusarium</taxon>
        <taxon>Fusarium solani species complex</taxon>
    </lineage>
</organism>
<feature type="transmembrane region" description="Helical" evidence="4">
    <location>
        <begin position="358"/>
        <end position="384"/>
    </location>
</feature>
<evidence type="ECO:0000256" key="3">
    <source>
        <dbReference type="ARBA" id="ARBA00023180"/>
    </source>
</evidence>
<proteinExistence type="inferred from homology"/>
<dbReference type="GO" id="GO:0016020">
    <property type="term" value="C:membrane"/>
    <property type="evidence" value="ECO:0007669"/>
    <property type="project" value="UniProtKB-SubCell"/>
</dbReference>
<evidence type="ECO:0008006" key="7">
    <source>
        <dbReference type="Google" id="ProtNLM"/>
    </source>
</evidence>
<dbReference type="InterPro" id="IPR011701">
    <property type="entry name" value="MFS"/>
</dbReference>
<dbReference type="Pfam" id="PF07690">
    <property type="entry name" value="MFS_1"/>
    <property type="match status" value="1"/>
</dbReference>
<dbReference type="Gene3D" id="1.20.1250.20">
    <property type="entry name" value="MFS general substrate transporter like domains"/>
    <property type="match status" value="2"/>
</dbReference>
<accession>A0A428RY31</accession>
<comment type="subcellular location">
    <subcellularLocation>
        <location evidence="1">Membrane</location>
        <topology evidence="1">Multi-pass membrane protein</topology>
    </subcellularLocation>
</comment>
<dbReference type="Proteomes" id="UP000287972">
    <property type="component" value="Unassembled WGS sequence"/>
</dbReference>
<feature type="transmembrane region" description="Helical" evidence="4">
    <location>
        <begin position="332"/>
        <end position="352"/>
    </location>
</feature>
<dbReference type="InterPro" id="IPR036259">
    <property type="entry name" value="MFS_trans_sf"/>
</dbReference>
<evidence type="ECO:0000313" key="5">
    <source>
        <dbReference type="EMBL" id="RSL82336.1"/>
    </source>
</evidence>
<feature type="transmembrane region" description="Helical" evidence="4">
    <location>
        <begin position="65"/>
        <end position="94"/>
    </location>
</feature>
<feature type="transmembrane region" description="Helical" evidence="4">
    <location>
        <begin position="162"/>
        <end position="181"/>
    </location>
</feature>
<feature type="transmembrane region" description="Helical" evidence="4">
    <location>
        <begin position="424"/>
        <end position="446"/>
    </location>
</feature>
<keyword evidence="4" id="KW-1133">Transmembrane helix</keyword>
<comment type="similarity">
    <text evidence="2">Belongs to the major facilitator superfamily. Monocarboxylate porter (TC 2.A.1.13) family.</text>
</comment>
<keyword evidence="3" id="KW-0325">Glycoprotein</keyword>
<keyword evidence="4" id="KW-0812">Transmembrane</keyword>
<feature type="transmembrane region" description="Helical" evidence="4">
    <location>
        <begin position="193"/>
        <end position="214"/>
    </location>
</feature>
<comment type="caution">
    <text evidence="5">The sequence shown here is derived from an EMBL/GenBank/DDBJ whole genome shotgun (WGS) entry which is preliminary data.</text>
</comment>
<keyword evidence="4" id="KW-0472">Membrane</keyword>
<sequence>MLQSVQTTTFFSISTLMTAAGMMSKSIKSSSGESAPAPKVDVAVPTDALSIQEESSQEIMHDGGYGWVCVFAVFMLNAHTWGISTSYSVFLAHYSQTSTLQGASSLHYAFVGGLRFSQAFMISPLATKVMGHFGPRVCLLAGVALQTSSLLGASFATHIWHLYLGQALGFGWGVGFILIASQNVVPQWFHRRRGLATGLAAVGTGAGGLLYAMVAGQMIQQMGVGWAIRVLAIVSSVVNTACSITVRTCDKVIHPKYSLFNFDLFRQRRYLLLLGFSFFSMLGEIVILTQIPDYGAAVLELQGTQISVIGAMVALGQILGRSSIGLASDHFGHLNIAALVTFLAGLWSLAVWRPASSYGLLIFFSLFIGAFAGAFWSIIAPVTAEVMTLQLLPDSLSMMFLFLVLPTTFSPVIGMTLVTTADGSYLGTQVFAGCSFIVAATFCWALRMSKVGQDPIIVPTLG</sequence>
<reference evidence="5 6" key="1">
    <citation type="submission" date="2017-06" db="EMBL/GenBank/DDBJ databases">
        <title>Comparative genomic analysis of Ambrosia Fusariam Clade fungi.</title>
        <authorList>
            <person name="Stajich J.E."/>
            <person name="Carrillo J."/>
            <person name="Kijimoto T."/>
            <person name="Eskalen A."/>
            <person name="O'Donnell K."/>
            <person name="Kasson M."/>
        </authorList>
    </citation>
    <scope>NUCLEOTIDE SEQUENCE [LARGE SCALE GENOMIC DNA]</scope>
    <source>
        <strain evidence="5 6">NRRL62606</strain>
    </source>
</reference>
<dbReference type="EMBL" id="NKCL01000103">
    <property type="protein sequence ID" value="RSL82336.1"/>
    <property type="molecule type" value="Genomic_DNA"/>
</dbReference>
<dbReference type="GO" id="GO:0022857">
    <property type="term" value="F:transmembrane transporter activity"/>
    <property type="evidence" value="ECO:0007669"/>
    <property type="project" value="InterPro"/>
</dbReference>
<gene>
    <name evidence="5" type="ORF">CEP51_005255</name>
</gene>
<feature type="transmembrane region" description="Helical" evidence="4">
    <location>
        <begin position="270"/>
        <end position="291"/>
    </location>
</feature>
<evidence type="ECO:0000256" key="1">
    <source>
        <dbReference type="ARBA" id="ARBA00004141"/>
    </source>
</evidence>
<dbReference type="PANTHER" id="PTHR11360:SF315">
    <property type="entry name" value="TRANSPORTER MCH2-RELATED"/>
    <property type="match status" value="1"/>
</dbReference>
<evidence type="ECO:0000256" key="2">
    <source>
        <dbReference type="ARBA" id="ARBA00006727"/>
    </source>
</evidence>
<dbReference type="AlphaFoldDB" id="A0A428RY31"/>
<keyword evidence="6" id="KW-1185">Reference proteome</keyword>
<feature type="transmembrane region" description="Helical" evidence="4">
    <location>
        <begin position="396"/>
        <end position="418"/>
    </location>
</feature>
<protein>
    <recommendedName>
        <fullName evidence="7">Major facilitator superfamily (MFS) profile domain-containing protein</fullName>
    </recommendedName>
</protein>
<name>A0A428RY31_9HYPO</name>
<feature type="transmembrane region" description="Helical" evidence="4">
    <location>
        <begin position="226"/>
        <end position="249"/>
    </location>
</feature>
<dbReference type="PANTHER" id="PTHR11360">
    <property type="entry name" value="MONOCARBOXYLATE TRANSPORTER"/>
    <property type="match status" value="1"/>
</dbReference>
<dbReference type="InterPro" id="IPR050327">
    <property type="entry name" value="Proton-linked_MCT"/>
</dbReference>
<evidence type="ECO:0000256" key="4">
    <source>
        <dbReference type="SAM" id="Phobius"/>
    </source>
</evidence>
<dbReference type="SUPFAM" id="SSF103473">
    <property type="entry name" value="MFS general substrate transporter"/>
    <property type="match status" value="1"/>
</dbReference>
<evidence type="ECO:0000313" key="6">
    <source>
        <dbReference type="Proteomes" id="UP000287972"/>
    </source>
</evidence>